<dbReference type="AlphaFoldDB" id="A0A1K2H599"/>
<dbReference type="GO" id="GO:0016829">
    <property type="term" value="F:lyase activity"/>
    <property type="evidence" value="ECO:0007669"/>
    <property type="project" value="UniProtKB-KW"/>
</dbReference>
<evidence type="ECO:0000313" key="3">
    <source>
        <dbReference type="Proteomes" id="UP000185655"/>
    </source>
</evidence>
<evidence type="ECO:0000313" key="4">
    <source>
        <dbReference type="Proteomes" id="UP000218979"/>
    </source>
</evidence>
<accession>A0A1K2H599</accession>
<dbReference type="RefSeq" id="WP_208601304.1">
    <property type="nucleotide sequence ID" value="NZ_FPKS01000002.1"/>
</dbReference>
<organism evidence="2 3">
    <name type="scientific">Pseudolactococcus chungangensis CAU 28 = DSM 22330</name>
    <dbReference type="NCBI Taxonomy" id="1122154"/>
    <lineage>
        <taxon>Bacteria</taxon>
        <taxon>Bacillati</taxon>
        <taxon>Bacillota</taxon>
        <taxon>Bacilli</taxon>
        <taxon>Lactobacillales</taxon>
        <taxon>Streptococcaceae</taxon>
        <taxon>Pseudolactococcus</taxon>
    </lineage>
</organism>
<keyword evidence="2" id="KW-0456">Lyase</keyword>
<keyword evidence="4" id="KW-1185">Reference proteome</keyword>
<dbReference type="EMBL" id="JXJT01000002">
    <property type="protein sequence ID" value="PCS04465.1"/>
    <property type="molecule type" value="Genomic_DNA"/>
</dbReference>
<protein>
    <submittedName>
        <fullName evidence="2">Lactoylglutathione lyase</fullName>
    </submittedName>
    <submittedName>
        <fullName evidence="1">YyaH protein</fullName>
    </submittedName>
</protein>
<dbReference type="Proteomes" id="UP000218979">
    <property type="component" value="Unassembled WGS sequence"/>
</dbReference>
<evidence type="ECO:0000313" key="2">
    <source>
        <dbReference type="EMBL" id="SFZ71192.1"/>
    </source>
</evidence>
<evidence type="ECO:0000313" key="1">
    <source>
        <dbReference type="EMBL" id="PCS04465.1"/>
    </source>
</evidence>
<reference evidence="2 3" key="2">
    <citation type="submission" date="2016-11" db="EMBL/GenBank/DDBJ databases">
        <authorList>
            <person name="Jaros S."/>
            <person name="Januszkiewicz K."/>
            <person name="Wedrychowicz H."/>
        </authorList>
    </citation>
    <scope>NUCLEOTIDE SEQUENCE [LARGE SCALE GENOMIC DNA]</scope>
    <source>
        <strain evidence="2 3">DSM 22330</strain>
    </source>
</reference>
<name>A0A1K2H599_9LACT</name>
<dbReference type="Proteomes" id="UP000185655">
    <property type="component" value="Unassembled WGS sequence"/>
</dbReference>
<dbReference type="STRING" id="1122154.SAMN02746068_00321"/>
<sequence>MSVGIKERVDDLTNRLSQAGFEVVGKPCTTGDGYYESVGVDLDGDKV</sequence>
<gene>
    <name evidence="1" type="ORF">RR45_GL000780</name>
    <name evidence="2" type="ORF">SAMN02746068_00321</name>
</gene>
<reference evidence="1 4" key="1">
    <citation type="submission" date="2014-12" db="EMBL/GenBank/DDBJ databases">
        <title>Draft genome sequences of 10 type strains of Lactococcus.</title>
        <authorList>
            <person name="Sun Z."/>
            <person name="Zhong Z."/>
            <person name="Liu W."/>
            <person name="Zhang W."/>
            <person name="Zhang H."/>
        </authorList>
    </citation>
    <scope>NUCLEOTIDE SEQUENCE [LARGE SCALE GENOMIC DNA]</scope>
    <source>
        <strain evidence="1 4">DSM 22330</strain>
    </source>
</reference>
<dbReference type="EMBL" id="FPKS01000002">
    <property type="protein sequence ID" value="SFZ71192.1"/>
    <property type="molecule type" value="Genomic_DNA"/>
</dbReference>
<proteinExistence type="predicted"/>